<dbReference type="AlphaFoldDB" id="A0A0G2JLK6"/>
<reference evidence="7" key="2">
    <citation type="journal article" date="2015" name="Proteomics">
        <title>N-terminome analysis of the human mitochondrial proteome.</title>
        <authorList>
            <person name="Vaca Jacome A.S."/>
            <person name="Rabilloud T."/>
            <person name="Schaeffer-Reiss C."/>
            <person name="Rompais M."/>
            <person name="Ayoub D."/>
            <person name="Lane L."/>
            <person name="Bairoch A."/>
            <person name="Van Dorsselaer A."/>
            <person name="Carapito C."/>
        </authorList>
    </citation>
    <scope>IDENTIFICATION BY MASS SPECTROMETRY [LARGE SCALE ANALYSIS]</scope>
</reference>
<dbReference type="Pfam" id="PF02089">
    <property type="entry name" value="Palm_thioest"/>
    <property type="match status" value="1"/>
</dbReference>
<dbReference type="SUPFAM" id="SSF53474">
    <property type="entry name" value="alpha/beta-Hydrolases"/>
    <property type="match status" value="1"/>
</dbReference>
<name>A0A0G2JLK6_HUMAN</name>
<keyword evidence="1" id="KW-0732">Signal</keyword>
<evidence type="ECO:0007829" key="4">
    <source>
        <dbReference type="PeptideAtlas" id="A0A0G2JLK6"/>
    </source>
</evidence>
<dbReference type="Gene3D" id="3.40.50.1820">
    <property type="entry name" value="alpha/beta hydrolase"/>
    <property type="match status" value="1"/>
</dbReference>
<evidence type="ECO:0000313" key="2">
    <source>
        <dbReference type="Ensembl" id="ENSP00000475728.1"/>
    </source>
</evidence>
<organism evidence="2 3">
    <name type="scientific">Homo sapiens</name>
    <name type="common">Human</name>
    <dbReference type="NCBI Taxonomy" id="9606"/>
    <lineage>
        <taxon>Eukaryota</taxon>
        <taxon>Metazoa</taxon>
        <taxon>Chordata</taxon>
        <taxon>Craniata</taxon>
        <taxon>Vertebrata</taxon>
        <taxon>Euteleostomi</taxon>
        <taxon>Mammalia</taxon>
        <taxon>Eutheria</taxon>
        <taxon>Euarchontoglires</taxon>
        <taxon>Primates</taxon>
        <taxon>Haplorrhini</taxon>
        <taxon>Catarrhini</taxon>
        <taxon>Hominidae</taxon>
        <taxon>Homo</taxon>
    </lineage>
</organism>
<evidence type="ECO:0007829" key="7">
    <source>
        <dbReference type="PubMed" id="25944712"/>
    </source>
</evidence>
<proteinExistence type="evidence at protein level"/>
<keyword evidence="3" id="KW-1185">Reference proteome</keyword>
<feature type="signal peptide" evidence="1">
    <location>
        <begin position="1"/>
        <end position="27"/>
    </location>
</feature>
<dbReference type="Ensembl" id="ENST00000469411.5">
    <property type="protein sequence ID" value="ENSP00000475728.1"/>
    <property type="gene ID" value="ENSG00000206329.15"/>
</dbReference>
<dbReference type="SMR" id="A0A0G2JLK6"/>
<dbReference type="Ensembl" id="ENST00000485053.5">
    <property type="protein sequence ID" value="ENSP00000435988.1"/>
    <property type="gene ID" value="ENSG00000227600.11"/>
</dbReference>
<evidence type="ECO:0007829" key="6">
    <source>
        <dbReference type="PubMed" id="21269460"/>
    </source>
</evidence>
<protein>
    <submittedName>
        <fullName evidence="2">Palmitoyl-protein thioesterase 2</fullName>
    </submittedName>
</protein>
<gene>
    <name evidence="2" type="primary">PPT2</name>
</gene>
<reference evidence="2" key="3">
    <citation type="submission" date="2025-05" db="UniProtKB">
        <authorList>
            <consortium name="Ensembl"/>
        </authorList>
    </citation>
    <scope>IDENTIFICATION</scope>
</reference>
<accession>A0A0G2JLK6</accession>
<sequence length="132" mass="14786">MLGLWGQRLPAAWVLLLLPFLPLLLLAAPAPHRASYKPVIVVHGLFDSSYSFRHLLEYINETHPGTVVTVLDLFDGRESLRPLWEQVQGFREAVVPIMAKAPQGVHLICYSQDGTVWRHGLLEVAVPHLHAV</sequence>
<dbReference type="InterPro" id="IPR029058">
    <property type="entry name" value="AB_hydrolase_fold"/>
</dbReference>
<evidence type="ECO:0000256" key="1">
    <source>
        <dbReference type="SAM" id="SignalP"/>
    </source>
</evidence>
<evidence type="ECO:0007829" key="5">
    <source>
        <dbReference type="ProteomicsDB" id="A0A0G2JLK6"/>
    </source>
</evidence>
<feature type="chain" id="PRO_5014514140" evidence="1">
    <location>
        <begin position="28"/>
        <end position="132"/>
    </location>
</feature>
<evidence type="ECO:0000313" key="3">
    <source>
        <dbReference type="Proteomes" id="UP000005640"/>
    </source>
</evidence>
<reference evidence="6" key="1">
    <citation type="journal article" date="2011" name="BMC Syst. Biol.">
        <title>Initial characterization of the human central proteome.</title>
        <authorList>
            <person name="Burkard T.R."/>
            <person name="Planyavsky M."/>
            <person name="Kaupe I."/>
            <person name="Breitwieser F.P."/>
            <person name="Burckstummer T."/>
            <person name="Bennett K.L."/>
            <person name="Superti-Furga G."/>
            <person name="Colinge J."/>
        </authorList>
    </citation>
    <scope>IDENTIFICATION BY MASS SPECTROMETRY [LARGE SCALE ANALYSIS]</scope>
</reference>
<dbReference type="Proteomes" id="UP000005640">
    <property type="component" value="Unplaced"/>
</dbReference>
<dbReference type="OrthoDB" id="155976at2759"/>
<dbReference type="HGNC" id="HGNC:9326">
    <property type="gene designation" value="PPT2"/>
</dbReference>
<keyword evidence="4 5" id="KW-1267">Proteomics identification</keyword>